<organism evidence="1 2">
    <name type="scientific">Kibdelosporangium aridum</name>
    <dbReference type="NCBI Taxonomy" id="2030"/>
    <lineage>
        <taxon>Bacteria</taxon>
        <taxon>Bacillati</taxon>
        <taxon>Actinomycetota</taxon>
        <taxon>Actinomycetes</taxon>
        <taxon>Pseudonocardiales</taxon>
        <taxon>Pseudonocardiaceae</taxon>
        <taxon>Kibdelosporangium</taxon>
    </lineage>
</organism>
<comment type="caution">
    <text evidence="1">The sequence shown here is derived from an EMBL/GenBank/DDBJ whole genome shotgun (WGS) entry which is preliminary data.</text>
</comment>
<dbReference type="Gene3D" id="1.10.10.60">
    <property type="entry name" value="Homeodomain-like"/>
    <property type="match status" value="2"/>
</dbReference>
<dbReference type="RefSeq" id="WP_037253948.1">
    <property type="nucleotide sequence ID" value="NZ_QHKI01000022.1"/>
</dbReference>
<evidence type="ECO:0000313" key="2">
    <source>
        <dbReference type="Proteomes" id="UP000287547"/>
    </source>
</evidence>
<protein>
    <recommendedName>
        <fullName evidence="3">Helix-turn-helix domain-containing protein</fullName>
    </recommendedName>
</protein>
<evidence type="ECO:0008006" key="3">
    <source>
        <dbReference type="Google" id="ProtNLM"/>
    </source>
</evidence>
<dbReference type="AlphaFoldDB" id="A0A428Z652"/>
<proteinExistence type="predicted"/>
<sequence>MRQLRPAEIGELVKHYQAGATVKVLAAQYGVSRGTVGQHLRSRGINTKPPGLHPDEVPTAAELYRDGWSLARIAEKFDTSSNTVRARLLDAGVVMRDTQGRER</sequence>
<gene>
    <name evidence="1" type="ORF">DMH04_25630</name>
</gene>
<evidence type="ECO:0000313" key="1">
    <source>
        <dbReference type="EMBL" id="RSM82576.1"/>
    </source>
</evidence>
<dbReference type="Proteomes" id="UP000287547">
    <property type="component" value="Unassembled WGS sequence"/>
</dbReference>
<name>A0A428Z652_KIBAR</name>
<reference evidence="1 2" key="1">
    <citation type="submission" date="2018-05" db="EMBL/GenBank/DDBJ databases">
        <title>Evolution of GPA BGCs.</title>
        <authorList>
            <person name="Waglechner N."/>
            <person name="Wright G.D."/>
        </authorList>
    </citation>
    <scope>NUCLEOTIDE SEQUENCE [LARGE SCALE GENOMIC DNA]</scope>
    <source>
        <strain evidence="1 2">A82846</strain>
    </source>
</reference>
<dbReference type="OrthoDB" id="3035096at2"/>
<dbReference type="EMBL" id="QHKI01000022">
    <property type="protein sequence ID" value="RSM82576.1"/>
    <property type="molecule type" value="Genomic_DNA"/>
</dbReference>
<accession>A0A428Z652</accession>